<reference evidence="2 3" key="1">
    <citation type="submission" date="2018-08" db="EMBL/GenBank/DDBJ databases">
        <title>Genome sequence of Marinobacter flavimaris KCTC 12185.</title>
        <authorList>
            <person name="Chun J."/>
            <person name="Kim B.-Y."/>
            <person name="Choi S.-B."/>
            <person name="Kwak M.-J."/>
        </authorList>
    </citation>
    <scope>NUCLEOTIDE SEQUENCE [LARGE SCALE GENOMIC DNA]</scope>
    <source>
        <strain evidence="2 3">KCTC 12185</strain>
    </source>
</reference>
<evidence type="ECO:0000313" key="3">
    <source>
        <dbReference type="Proteomes" id="UP000256431"/>
    </source>
</evidence>
<proteinExistence type="predicted"/>
<keyword evidence="1" id="KW-0732">Signal</keyword>
<dbReference type="EMBL" id="QRDH01000007">
    <property type="protein sequence ID" value="RDU40168.1"/>
    <property type="molecule type" value="Genomic_DNA"/>
</dbReference>
<keyword evidence="3" id="KW-1185">Reference proteome</keyword>
<feature type="chain" id="PRO_5017722607" evidence="1">
    <location>
        <begin position="25"/>
        <end position="156"/>
    </location>
</feature>
<dbReference type="NCBIfam" id="NF041384">
    <property type="entry name" value="YHS_seleno_dom"/>
    <property type="match status" value="1"/>
</dbReference>
<evidence type="ECO:0000313" key="2">
    <source>
        <dbReference type="EMBL" id="RDU40168.1"/>
    </source>
</evidence>
<evidence type="ECO:0000256" key="1">
    <source>
        <dbReference type="SAM" id="SignalP"/>
    </source>
</evidence>
<name>A0A3D8H0C8_9GAMM</name>
<comment type="caution">
    <text evidence="2">The sequence shown here is derived from an EMBL/GenBank/DDBJ whole genome shotgun (WGS) entry which is preliminary data.</text>
</comment>
<feature type="signal peptide" evidence="1">
    <location>
        <begin position="1"/>
        <end position="24"/>
    </location>
</feature>
<gene>
    <name evidence="2" type="ORF">DXI23_15445</name>
</gene>
<dbReference type="Proteomes" id="UP000256431">
    <property type="component" value="Unassembled WGS sequence"/>
</dbReference>
<dbReference type="RefSeq" id="WP_062784365.1">
    <property type="nucleotide sequence ID" value="NZ_PSSW01000007.1"/>
</dbReference>
<protein>
    <submittedName>
        <fullName evidence="2">YHS domain-containing protein</fullName>
    </submittedName>
</protein>
<accession>A0A3D8H0C8</accession>
<organism evidence="2 3">
    <name type="scientific">Marinobacter flavimaris</name>
    <dbReference type="NCBI Taxonomy" id="262076"/>
    <lineage>
        <taxon>Bacteria</taxon>
        <taxon>Pseudomonadati</taxon>
        <taxon>Pseudomonadota</taxon>
        <taxon>Gammaproteobacteria</taxon>
        <taxon>Pseudomonadales</taxon>
        <taxon>Marinobacteraceae</taxon>
        <taxon>Marinobacter</taxon>
    </lineage>
</organism>
<sequence length="156" mass="17190">MTRFNKLRAFVAVAALSAASGAFAADIDMNADANDVAISGYDPVAYFSDSEATKGSAEYTATYKNAIYHFSSAENRDLFRADPSAYAPQYGGYCAFGVTMEKKFDVDPEAWRIVDNKLYLNLNKDVQTRWLTDVPGFIANANDIWPEIKTVEAAEL</sequence>
<dbReference type="AlphaFoldDB" id="A0A3D8H0C8"/>